<dbReference type="Proteomes" id="UP000503447">
    <property type="component" value="Chromosome"/>
</dbReference>
<feature type="region of interest" description="Disordered" evidence="1">
    <location>
        <begin position="12"/>
        <end position="49"/>
    </location>
</feature>
<evidence type="ECO:0000313" key="3">
    <source>
        <dbReference type="Proteomes" id="UP000503447"/>
    </source>
</evidence>
<dbReference type="AlphaFoldDB" id="A0A6M5Z0X5"/>
<proteinExistence type="predicted"/>
<evidence type="ECO:0000256" key="1">
    <source>
        <dbReference type="SAM" id="MobiDB-lite"/>
    </source>
</evidence>
<protein>
    <submittedName>
        <fullName evidence="2">Uncharacterized protein</fullName>
    </submittedName>
</protein>
<organism evidence="2 3">
    <name type="scientific">Frigoriglobus tundricola</name>
    <dbReference type="NCBI Taxonomy" id="2774151"/>
    <lineage>
        <taxon>Bacteria</taxon>
        <taxon>Pseudomonadati</taxon>
        <taxon>Planctomycetota</taxon>
        <taxon>Planctomycetia</taxon>
        <taxon>Gemmatales</taxon>
        <taxon>Gemmataceae</taxon>
        <taxon>Frigoriglobus</taxon>
    </lineage>
</organism>
<reference evidence="3" key="1">
    <citation type="submission" date="2020-05" db="EMBL/GenBank/DDBJ databases">
        <title>Frigoriglobus tundricola gen. nov., sp. nov., a psychrotolerant cellulolytic planctomycete of the family Gemmataceae with two divergent copies of 16S rRNA gene.</title>
        <authorList>
            <person name="Kulichevskaya I.S."/>
            <person name="Ivanova A.A."/>
            <person name="Naumoff D.G."/>
            <person name="Beletsky A.V."/>
            <person name="Rijpstra W.I.C."/>
            <person name="Sinninghe Damste J.S."/>
            <person name="Mardanov A.V."/>
            <person name="Ravin N.V."/>
            <person name="Dedysh S.N."/>
        </authorList>
    </citation>
    <scope>NUCLEOTIDE SEQUENCE [LARGE SCALE GENOMIC DNA]</scope>
    <source>
        <strain evidence="3">PL17</strain>
    </source>
</reference>
<keyword evidence="3" id="KW-1185">Reference proteome</keyword>
<accession>A0A6M5Z0X5</accession>
<dbReference type="KEGG" id="ftj:FTUN_7066"/>
<name>A0A6M5Z0X5_9BACT</name>
<gene>
    <name evidence="2" type="ORF">FTUN_7066</name>
</gene>
<dbReference type="EMBL" id="CP053452">
    <property type="protein sequence ID" value="QJW99454.1"/>
    <property type="molecule type" value="Genomic_DNA"/>
</dbReference>
<evidence type="ECO:0000313" key="2">
    <source>
        <dbReference type="EMBL" id="QJW99454.1"/>
    </source>
</evidence>
<sequence>MKHAAWFAVGASHCGSPPISRPRAKSGYESGGPCTVDPPPAAERNNRDL</sequence>